<name>A0A412G4C1_9FIRM</name>
<reference evidence="1 2" key="1">
    <citation type="submission" date="2018-08" db="EMBL/GenBank/DDBJ databases">
        <title>A genome reference for cultivated species of the human gut microbiota.</title>
        <authorList>
            <person name="Zou Y."/>
            <person name="Xue W."/>
            <person name="Luo G."/>
        </authorList>
    </citation>
    <scope>NUCLEOTIDE SEQUENCE [LARGE SCALE GENOMIC DNA]</scope>
    <source>
        <strain evidence="1 2">AF24-29</strain>
    </source>
</reference>
<sequence>MRFTKAAEQIRTALKSDGVLVGDMCLTSKMAQSIELWTALFEDDAPWLNAITQSMGLAPAIASEMARLITLELKSEIDGSGRAKYLNDAYQKVLSHIRQPVEMGCAKGGIVFKPYVSASGIVVQTVQADCFFPASYDDTGRLIQCVFAEQVFRGADYYTRLEVHTLRKGQLEIKNKAYHSRVAEQLGAEIPLAAIDQWAGLAESVVFGDVNKLPIGYFRVPLANNIDSNSPIGASVYSRAISKIREADRRYSQLNWEYEAKETAVHVSEAMLQDNPDGTSAMPKGKERLYRKLKYETGARDKPLLDTYSPDIREQSYLNGLNSQLRSIEFSCNLAYGTLSDPQSVDKTAEEIKASKQRSYAFVSDAQMALQTALDDLIDAMDFYATLYKLAPAGSYQVSYKWDDSIVMDAEKERQQDLQEVRDGIMQKWEFRAKWYGETEEQAKAAIAAAKESEDEGLNFNA</sequence>
<organism evidence="1 2">
    <name type="scientific">Holdemania filiformis</name>
    <dbReference type="NCBI Taxonomy" id="61171"/>
    <lineage>
        <taxon>Bacteria</taxon>
        <taxon>Bacillati</taxon>
        <taxon>Bacillota</taxon>
        <taxon>Erysipelotrichia</taxon>
        <taxon>Erysipelotrichales</taxon>
        <taxon>Erysipelotrichaceae</taxon>
        <taxon>Holdemania</taxon>
    </lineage>
</organism>
<evidence type="ECO:0000313" key="2">
    <source>
        <dbReference type="Proteomes" id="UP000284178"/>
    </source>
</evidence>
<keyword evidence="2" id="KW-1185">Reference proteome</keyword>
<dbReference type="Pfam" id="PF05133">
    <property type="entry name" value="SPP1_portal"/>
    <property type="match status" value="1"/>
</dbReference>
<accession>A0A412G4C1</accession>
<dbReference type="AlphaFoldDB" id="A0A412G4C1"/>
<dbReference type="RefSeq" id="WP_117894244.1">
    <property type="nucleotide sequence ID" value="NZ_CABJCV010000004.1"/>
</dbReference>
<proteinExistence type="predicted"/>
<dbReference type="InterPro" id="IPR021145">
    <property type="entry name" value="Portal_protein_SPP1_Gp6-like"/>
</dbReference>
<dbReference type="EMBL" id="QRUP01000004">
    <property type="protein sequence ID" value="RGR75510.1"/>
    <property type="molecule type" value="Genomic_DNA"/>
</dbReference>
<dbReference type="GeneID" id="83014673"/>
<gene>
    <name evidence="1" type="ORF">DWY25_04550</name>
</gene>
<dbReference type="Proteomes" id="UP000284178">
    <property type="component" value="Unassembled WGS sequence"/>
</dbReference>
<evidence type="ECO:0000313" key="1">
    <source>
        <dbReference type="EMBL" id="RGR75510.1"/>
    </source>
</evidence>
<comment type="caution">
    <text evidence="1">The sequence shown here is derived from an EMBL/GenBank/DDBJ whole genome shotgun (WGS) entry which is preliminary data.</text>
</comment>
<protein>
    <submittedName>
        <fullName evidence="1">Phage portal protein</fullName>
    </submittedName>
</protein>